<dbReference type="GO" id="GO:0006783">
    <property type="term" value="P:heme biosynthetic process"/>
    <property type="evidence" value="ECO:0007669"/>
    <property type="project" value="TreeGrafter"/>
</dbReference>
<dbReference type="PATRIC" id="fig|1125725.3.peg.31"/>
<dbReference type="OrthoDB" id="4564047at2"/>
<accession>U1GVF8</accession>
<dbReference type="EMBL" id="AUZJ01000002">
    <property type="protein sequence ID" value="ERF61905.1"/>
    <property type="molecule type" value="Genomic_DNA"/>
</dbReference>
<dbReference type="PANTHER" id="PTHR38030:SF2">
    <property type="entry name" value="PROTOPORPHYRINOGEN IX DEHYDROGENASE [QUINONE]"/>
    <property type="match status" value="1"/>
</dbReference>
<dbReference type="AlphaFoldDB" id="U1GVF8"/>
<organism evidence="1 3">
    <name type="scientific">Treponema socranskii subsp. socranskii VPI DR56BR1116 = ATCC 35536</name>
    <dbReference type="NCBI Taxonomy" id="1125725"/>
    <lineage>
        <taxon>Bacteria</taxon>
        <taxon>Pseudomonadati</taxon>
        <taxon>Spirochaetota</taxon>
        <taxon>Spirochaetia</taxon>
        <taxon>Spirochaetales</taxon>
        <taxon>Treponemataceae</taxon>
        <taxon>Treponema</taxon>
    </lineage>
</organism>
<dbReference type="RefSeq" id="WP_021329169.1">
    <property type="nucleotide sequence ID" value="NZ_AUZJ01000002.1"/>
</dbReference>
<evidence type="ECO:0000313" key="3">
    <source>
        <dbReference type="Proteomes" id="UP000016412"/>
    </source>
</evidence>
<dbReference type="PANTHER" id="PTHR38030">
    <property type="entry name" value="PROTOPORPHYRINOGEN IX DEHYDROGENASE [MENAQUINONE]"/>
    <property type="match status" value="1"/>
</dbReference>
<dbReference type="EMBL" id="AVQI01000067">
    <property type="protein sequence ID" value="ERK00492.1"/>
    <property type="molecule type" value="Genomic_DNA"/>
</dbReference>
<dbReference type="GO" id="GO:0010181">
    <property type="term" value="F:FMN binding"/>
    <property type="evidence" value="ECO:0007669"/>
    <property type="project" value="TreeGrafter"/>
</dbReference>
<reference evidence="3 4" key="1">
    <citation type="submission" date="2013-08" db="EMBL/GenBank/DDBJ databases">
        <authorList>
            <person name="Durkin A.S."/>
            <person name="Haft D.R."/>
            <person name="McCorrison J."/>
            <person name="Torralba M."/>
            <person name="Gillis M."/>
            <person name="Haft D.H."/>
            <person name="Methe B."/>
            <person name="Sutton G."/>
            <person name="Nelson K.E."/>
        </authorList>
    </citation>
    <scope>NUCLEOTIDE SEQUENCE [LARGE SCALE GENOMIC DNA]</scope>
    <source>
        <strain evidence="2 4">ATCC 35536</strain>
        <strain evidence="1 3">VPI DR56BR1116</strain>
    </source>
</reference>
<protein>
    <submittedName>
        <fullName evidence="1">Flavodoxin domain protein</fullName>
    </submittedName>
</protein>
<dbReference type="InterPro" id="IPR052200">
    <property type="entry name" value="Protoporphyrinogen_IX_DH"/>
</dbReference>
<dbReference type="Gene3D" id="3.40.50.360">
    <property type="match status" value="1"/>
</dbReference>
<dbReference type="GO" id="GO:0070819">
    <property type="term" value="F:menaquinone-dependent protoporphyrinogen oxidase activity"/>
    <property type="evidence" value="ECO:0007669"/>
    <property type="project" value="TreeGrafter"/>
</dbReference>
<keyword evidence="4" id="KW-1185">Reference proteome</keyword>
<dbReference type="Proteomes" id="UP000016646">
    <property type="component" value="Unassembled WGS sequence"/>
</dbReference>
<evidence type="ECO:0000313" key="1">
    <source>
        <dbReference type="EMBL" id="ERF61905.1"/>
    </source>
</evidence>
<sequence>MNEICIVYDSPHKGNTEKLLLKIKEKYADTALVKAADCTPEIFSRYDVLGFASGIYYGKFSPSVSAVLEQAIKSDVKKLFFIYTSGAGRSGYENALRAKTEKSGKICLGIFSCKGFDTYGPFKLIGGLNKGRPNEDDFRDAIAFFENDILAI</sequence>
<comment type="caution">
    <text evidence="1">The sequence shown here is derived from an EMBL/GenBank/DDBJ whole genome shotgun (WGS) entry which is preliminary data.</text>
</comment>
<proteinExistence type="predicted"/>
<dbReference type="STRING" id="1125725.HMPREF1325_1775"/>
<evidence type="ECO:0000313" key="4">
    <source>
        <dbReference type="Proteomes" id="UP000016646"/>
    </source>
</evidence>
<dbReference type="Proteomes" id="UP000016412">
    <property type="component" value="Unassembled WGS sequence"/>
</dbReference>
<dbReference type="eggNOG" id="COG0716">
    <property type="taxonomic scope" value="Bacteria"/>
</dbReference>
<dbReference type="InterPro" id="IPR029039">
    <property type="entry name" value="Flavoprotein-like_sf"/>
</dbReference>
<gene>
    <name evidence="2" type="ORF">HMPREF0860_1121</name>
    <name evidence="1" type="ORF">HMPREF1325_1775</name>
</gene>
<dbReference type="SUPFAM" id="SSF52218">
    <property type="entry name" value="Flavoproteins"/>
    <property type="match status" value="1"/>
</dbReference>
<evidence type="ECO:0000313" key="2">
    <source>
        <dbReference type="EMBL" id="ERK00492.1"/>
    </source>
</evidence>
<name>U1GVF8_TRESO</name>